<protein>
    <submittedName>
        <fullName evidence="1">Uncharacterized protein</fullName>
    </submittedName>
</protein>
<dbReference type="AlphaFoldDB" id="A0A151CGN9"/>
<reference evidence="1 2" key="1">
    <citation type="submission" date="2015-11" db="EMBL/GenBank/DDBJ databases">
        <title>Draft genome of Sulfurovum riftiae 1812E, a member of the Epsilonproteobacteria isolated from the tube of the deep-sea hydrothermal vent tubewom Riftia pachyptila.</title>
        <authorList>
            <person name="Vetriani C."/>
            <person name="Giovannelli D."/>
        </authorList>
    </citation>
    <scope>NUCLEOTIDE SEQUENCE [LARGE SCALE GENOMIC DNA]</scope>
    <source>
        <strain evidence="1 2">1812E</strain>
    </source>
</reference>
<dbReference type="EMBL" id="LNKT01000012">
    <property type="protein sequence ID" value="KYJ86715.1"/>
    <property type="molecule type" value="Genomic_DNA"/>
</dbReference>
<dbReference type="Proteomes" id="UP000075359">
    <property type="component" value="Unassembled WGS sequence"/>
</dbReference>
<comment type="caution">
    <text evidence="1">The sequence shown here is derived from an EMBL/GenBank/DDBJ whole genome shotgun (WGS) entry which is preliminary data.</text>
</comment>
<name>A0A151CGN9_9BACT</name>
<dbReference type="STRING" id="1630136.AS592_07770"/>
<evidence type="ECO:0000313" key="2">
    <source>
        <dbReference type="Proteomes" id="UP000075359"/>
    </source>
</evidence>
<proteinExistence type="predicted"/>
<evidence type="ECO:0000313" key="1">
    <source>
        <dbReference type="EMBL" id="KYJ86715.1"/>
    </source>
</evidence>
<organism evidence="1 2">
    <name type="scientific">Sulfurovum riftiae</name>
    <dbReference type="NCBI Taxonomy" id="1630136"/>
    <lineage>
        <taxon>Bacteria</taxon>
        <taxon>Pseudomonadati</taxon>
        <taxon>Campylobacterota</taxon>
        <taxon>Epsilonproteobacteria</taxon>
        <taxon>Campylobacterales</taxon>
        <taxon>Sulfurovaceae</taxon>
        <taxon>Sulfurovum</taxon>
    </lineage>
</organism>
<sequence length="112" mass="13292">MNLEEKYPNIFEKLENKELELRHLLNVDENYEDYDSEEYEFDFEEYNFVIYIAEPIQNILGEKKMETLVDSLKDNEAFENFVISEEDLYGVKSALNEGDIVSLILSHIEEIV</sequence>
<keyword evidence="2" id="KW-1185">Reference proteome</keyword>
<gene>
    <name evidence="1" type="ORF">AS592_07770</name>
</gene>
<accession>A0A151CGN9</accession>